<reference evidence="1" key="2">
    <citation type="submission" date="2020-09" db="EMBL/GenBank/DDBJ databases">
        <authorList>
            <person name="Sun Q."/>
            <person name="Zhou Y."/>
        </authorList>
    </citation>
    <scope>NUCLEOTIDE SEQUENCE</scope>
    <source>
        <strain evidence="1">CGMCC 1.15330</strain>
    </source>
</reference>
<keyword evidence="2" id="KW-1185">Reference proteome</keyword>
<accession>A0A916SXJ9</accession>
<protein>
    <submittedName>
        <fullName evidence="1">Uncharacterized protein</fullName>
    </submittedName>
</protein>
<dbReference type="AlphaFoldDB" id="A0A916SXJ9"/>
<gene>
    <name evidence="1" type="ORF">GCM10011380_08570</name>
</gene>
<sequence length="165" mass="18298">MTTLPRVPWNAAWSAEARYEVRPCRWVGGKLALWSPHQPGQGKPIFARPHMVRQRRSIAEMRCTVCGERAPANDRWWFKLGRMQEGWFMSTEAPVHRACADYALTVCPHLRERGADLERMPGGYSVLSAIIGGPAVADDFGLTINPGRGVIGSLKLAWPASMVSA</sequence>
<organism evidence="1 2">
    <name type="scientific">Sphingomonas metalli</name>
    <dbReference type="NCBI Taxonomy" id="1779358"/>
    <lineage>
        <taxon>Bacteria</taxon>
        <taxon>Pseudomonadati</taxon>
        <taxon>Pseudomonadota</taxon>
        <taxon>Alphaproteobacteria</taxon>
        <taxon>Sphingomonadales</taxon>
        <taxon>Sphingomonadaceae</taxon>
        <taxon>Sphingomonas</taxon>
    </lineage>
</organism>
<evidence type="ECO:0000313" key="1">
    <source>
        <dbReference type="EMBL" id="GGB21294.1"/>
    </source>
</evidence>
<dbReference type="Proteomes" id="UP000623067">
    <property type="component" value="Unassembled WGS sequence"/>
</dbReference>
<reference evidence="1" key="1">
    <citation type="journal article" date="2014" name="Int. J. Syst. Evol. Microbiol.">
        <title>Complete genome sequence of Corynebacterium casei LMG S-19264T (=DSM 44701T), isolated from a smear-ripened cheese.</title>
        <authorList>
            <consortium name="US DOE Joint Genome Institute (JGI-PGF)"/>
            <person name="Walter F."/>
            <person name="Albersmeier A."/>
            <person name="Kalinowski J."/>
            <person name="Ruckert C."/>
        </authorList>
    </citation>
    <scope>NUCLEOTIDE SEQUENCE</scope>
    <source>
        <strain evidence="1">CGMCC 1.15330</strain>
    </source>
</reference>
<evidence type="ECO:0000313" key="2">
    <source>
        <dbReference type="Proteomes" id="UP000623067"/>
    </source>
</evidence>
<proteinExistence type="predicted"/>
<name>A0A916SXJ9_9SPHN</name>
<comment type="caution">
    <text evidence="1">The sequence shown here is derived from an EMBL/GenBank/DDBJ whole genome shotgun (WGS) entry which is preliminary data.</text>
</comment>
<dbReference type="RefSeq" id="WP_188657423.1">
    <property type="nucleotide sequence ID" value="NZ_BMIH01000001.1"/>
</dbReference>
<dbReference type="EMBL" id="BMIH01000001">
    <property type="protein sequence ID" value="GGB21294.1"/>
    <property type="molecule type" value="Genomic_DNA"/>
</dbReference>